<dbReference type="SUPFAM" id="SSF88946">
    <property type="entry name" value="Sigma2 domain of RNA polymerase sigma factors"/>
    <property type="match status" value="1"/>
</dbReference>
<sequence length="153" mass="16701">MQRVLSRKADHAPRTTEPRPVTPAPPSADVRAEPDAAVIERSLREPESFAGIFDRYFDAIHGYAARRLGAAAADDVAAETFLVAFDRRGSYDLARPDARPWLYGIASNLIARRHRAEARQYTALARTGVDGPAEGPEERAAHRLDASAARGPL</sequence>
<evidence type="ECO:0000313" key="7">
    <source>
        <dbReference type="EMBL" id="RFU39249.1"/>
    </source>
</evidence>
<dbReference type="PANTHER" id="PTHR43133">
    <property type="entry name" value="RNA POLYMERASE ECF-TYPE SIGMA FACTO"/>
    <property type="match status" value="1"/>
</dbReference>
<dbReference type="Proteomes" id="UP000261811">
    <property type="component" value="Unassembled WGS sequence"/>
</dbReference>
<proteinExistence type="predicted"/>
<feature type="region of interest" description="Disordered" evidence="5">
    <location>
        <begin position="128"/>
        <end position="153"/>
    </location>
</feature>
<name>A0A372JH56_9ACTN</name>
<dbReference type="EMBL" id="QURH01000474">
    <property type="protein sequence ID" value="RFU39249.1"/>
    <property type="molecule type" value="Genomic_DNA"/>
</dbReference>
<dbReference type="GO" id="GO:0016987">
    <property type="term" value="F:sigma factor activity"/>
    <property type="evidence" value="ECO:0007669"/>
    <property type="project" value="UniProtKB-KW"/>
</dbReference>
<feature type="compositionally biased region" description="Basic and acidic residues" evidence="5">
    <location>
        <begin position="7"/>
        <end position="17"/>
    </location>
</feature>
<evidence type="ECO:0000313" key="8">
    <source>
        <dbReference type="Proteomes" id="UP000261811"/>
    </source>
</evidence>
<keyword evidence="3" id="KW-0238">DNA-binding</keyword>
<feature type="non-terminal residue" evidence="7">
    <location>
        <position position="153"/>
    </location>
</feature>
<gene>
    <name evidence="7" type="ORF">DZF91_23410</name>
</gene>
<feature type="compositionally biased region" description="Basic and acidic residues" evidence="5">
    <location>
        <begin position="136"/>
        <end position="145"/>
    </location>
</feature>
<keyword evidence="4" id="KW-0804">Transcription</keyword>
<dbReference type="InterPro" id="IPR039425">
    <property type="entry name" value="RNA_pol_sigma-70-like"/>
</dbReference>
<accession>A0A372JH56</accession>
<feature type="domain" description="RNA polymerase sigma-70 region 2" evidence="6">
    <location>
        <begin position="53"/>
        <end position="119"/>
    </location>
</feature>
<keyword evidence="2" id="KW-0731">Sigma factor</keyword>
<keyword evidence="1" id="KW-0805">Transcription regulation</keyword>
<evidence type="ECO:0000256" key="5">
    <source>
        <dbReference type="SAM" id="MobiDB-lite"/>
    </source>
</evidence>
<organism evidence="7 8">
    <name type="scientific">Actinomadura logoneensis</name>
    <dbReference type="NCBI Taxonomy" id="2293572"/>
    <lineage>
        <taxon>Bacteria</taxon>
        <taxon>Bacillati</taxon>
        <taxon>Actinomycetota</taxon>
        <taxon>Actinomycetes</taxon>
        <taxon>Streptosporangiales</taxon>
        <taxon>Thermomonosporaceae</taxon>
        <taxon>Actinomadura</taxon>
    </lineage>
</organism>
<dbReference type="GO" id="GO:0003677">
    <property type="term" value="F:DNA binding"/>
    <property type="evidence" value="ECO:0007669"/>
    <property type="project" value="UniProtKB-KW"/>
</dbReference>
<dbReference type="InterPro" id="IPR013325">
    <property type="entry name" value="RNA_pol_sigma_r2"/>
</dbReference>
<evidence type="ECO:0000256" key="2">
    <source>
        <dbReference type="ARBA" id="ARBA00023082"/>
    </source>
</evidence>
<dbReference type="InterPro" id="IPR007627">
    <property type="entry name" value="RNA_pol_sigma70_r2"/>
</dbReference>
<evidence type="ECO:0000259" key="6">
    <source>
        <dbReference type="Pfam" id="PF04542"/>
    </source>
</evidence>
<reference evidence="7 8" key="1">
    <citation type="submission" date="2018-08" db="EMBL/GenBank/DDBJ databases">
        <title>Actinomadura jelena sp. nov., a novel Actinomycete isolated from soil in Chad.</title>
        <authorList>
            <person name="Shi L."/>
        </authorList>
    </citation>
    <scope>NUCLEOTIDE SEQUENCE [LARGE SCALE GENOMIC DNA]</scope>
    <source>
        <strain evidence="7 8">NEAU-G17</strain>
    </source>
</reference>
<evidence type="ECO:0000256" key="3">
    <source>
        <dbReference type="ARBA" id="ARBA00023125"/>
    </source>
</evidence>
<evidence type="ECO:0000256" key="4">
    <source>
        <dbReference type="ARBA" id="ARBA00023163"/>
    </source>
</evidence>
<comment type="caution">
    <text evidence="7">The sequence shown here is derived from an EMBL/GenBank/DDBJ whole genome shotgun (WGS) entry which is preliminary data.</text>
</comment>
<dbReference type="AlphaFoldDB" id="A0A372JH56"/>
<dbReference type="GO" id="GO:0006352">
    <property type="term" value="P:DNA-templated transcription initiation"/>
    <property type="evidence" value="ECO:0007669"/>
    <property type="project" value="InterPro"/>
</dbReference>
<dbReference type="Pfam" id="PF04542">
    <property type="entry name" value="Sigma70_r2"/>
    <property type="match status" value="1"/>
</dbReference>
<dbReference type="Gene3D" id="1.10.1740.10">
    <property type="match status" value="1"/>
</dbReference>
<evidence type="ECO:0000256" key="1">
    <source>
        <dbReference type="ARBA" id="ARBA00023015"/>
    </source>
</evidence>
<protein>
    <submittedName>
        <fullName evidence="7">RNA polymerase subunit sigma-70</fullName>
    </submittedName>
</protein>
<keyword evidence="8" id="KW-1185">Reference proteome</keyword>
<dbReference type="PANTHER" id="PTHR43133:SF8">
    <property type="entry name" value="RNA POLYMERASE SIGMA FACTOR HI_1459-RELATED"/>
    <property type="match status" value="1"/>
</dbReference>
<feature type="region of interest" description="Disordered" evidence="5">
    <location>
        <begin position="1"/>
        <end position="32"/>
    </location>
</feature>